<evidence type="ECO:0000313" key="1">
    <source>
        <dbReference type="EMBL" id="MET4561155.1"/>
    </source>
</evidence>
<dbReference type="EMBL" id="JBEPSB010000009">
    <property type="protein sequence ID" value="MET4561155.1"/>
    <property type="molecule type" value="Genomic_DNA"/>
</dbReference>
<name>A0ABV2PJQ1_9BACI</name>
<dbReference type="RefSeq" id="WP_354471867.1">
    <property type="nucleotide sequence ID" value="NZ_JBEPSB010000009.1"/>
</dbReference>
<reference evidence="1 2" key="1">
    <citation type="submission" date="2024-06" db="EMBL/GenBank/DDBJ databases">
        <title>Sorghum-associated microbial communities from plants grown in Nebraska, USA.</title>
        <authorList>
            <person name="Schachtman D."/>
        </authorList>
    </citation>
    <scope>NUCLEOTIDE SEQUENCE [LARGE SCALE GENOMIC DNA]</scope>
    <source>
        <strain evidence="1 2">736</strain>
    </source>
</reference>
<accession>A0ABV2PJQ1</accession>
<proteinExistence type="predicted"/>
<dbReference type="Gene3D" id="3.40.50.1820">
    <property type="entry name" value="alpha/beta hydrolase"/>
    <property type="match status" value="1"/>
</dbReference>
<dbReference type="Proteomes" id="UP001549363">
    <property type="component" value="Unassembled WGS sequence"/>
</dbReference>
<organism evidence="1 2">
    <name type="scientific">Lysinibacillus parviboronicapiens</name>
    <dbReference type="NCBI Taxonomy" id="436516"/>
    <lineage>
        <taxon>Bacteria</taxon>
        <taxon>Bacillati</taxon>
        <taxon>Bacillota</taxon>
        <taxon>Bacilli</taxon>
        <taxon>Bacillales</taxon>
        <taxon>Bacillaceae</taxon>
        <taxon>Lysinibacillus</taxon>
    </lineage>
</organism>
<gene>
    <name evidence="1" type="ORF">ABIA69_002300</name>
</gene>
<protein>
    <recommendedName>
        <fullName evidence="3">Alpha/beta hydrolase</fullName>
    </recommendedName>
</protein>
<evidence type="ECO:0000313" key="2">
    <source>
        <dbReference type="Proteomes" id="UP001549363"/>
    </source>
</evidence>
<sequence>MKIKPKKDVYKDQTYNYFELGNDKICFMFSGTGYTYDKPLMYYSTTFMLELGYDVVQICYFEQQQFEQEPTAISEMVYSATNPIVTYMLDSKPYQEVVYLGKSLGTLPIIDFYMQQHTSFPSRYVLFTPLLSFEHTLHNLQDKHAFLAIGTADPHFSQEKLDQLNCHHLAIVESANHSLELVNDTLTSITLCQTLLKELQLYIQK</sequence>
<keyword evidence="2" id="KW-1185">Reference proteome</keyword>
<dbReference type="SUPFAM" id="SSF53474">
    <property type="entry name" value="alpha/beta-Hydrolases"/>
    <property type="match status" value="1"/>
</dbReference>
<dbReference type="InterPro" id="IPR029058">
    <property type="entry name" value="AB_hydrolase_fold"/>
</dbReference>
<evidence type="ECO:0008006" key="3">
    <source>
        <dbReference type="Google" id="ProtNLM"/>
    </source>
</evidence>
<comment type="caution">
    <text evidence="1">The sequence shown here is derived from an EMBL/GenBank/DDBJ whole genome shotgun (WGS) entry which is preliminary data.</text>
</comment>